<evidence type="ECO:0000256" key="1">
    <source>
        <dbReference type="PROSITE-ProRule" id="PRU00023"/>
    </source>
</evidence>
<feature type="region of interest" description="Disordered" evidence="2">
    <location>
        <begin position="191"/>
        <end position="212"/>
    </location>
</feature>
<evidence type="ECO:0000313" key="3">
    <source>
        <dbReference type="EMBL" id="KAJ8382145.1"/>
    </source>
</evidence>
<dbReference type="GO" id="GO:1902412">
    <property type="term" value="P:regulation of mitotic cytokinesis"/>
    <property type="evidence" value="ECO:0007669"/>
    <property type="project" value="InterPro"/>
</dbReference>
<dbReference type="InterPro" id="IPR036770">
    <property type="entry name" value="Ankyrin_rpt-contain_sf"/>
</dbReference>
<accession>A0A9Q1GDF8</accession>
<dbReference type="PROSITE" id="PS50088">
    <property type="entry name" value="ANK_REPEAT"/>
    <property type="match status" value="1"/>
</dbReference>
<dbReference type="AlphaFoldDB" id="A0A9Q1GDF8"/>
<evidence type="ECO:0000256" key="2">
    <source>
        <dbReference type="SAM" id="MobiDB-lite"/>
    </source>
</evidence>
<protein>
    <submittedName>
        <fullName evidence="3">Uncharacterized protein</fullName>
    </submittedName>
</protein>
<proteinExistence type="predicted"/>
<keyword evidence="1" id="KW-0040">ANK repeat</keyword>
<feature type="compositionally biased region" description="Basic residues" evidence="2">
    <location>
        <begin position="198"/>
        <end position="212"/>
    </location>
</feature>
<dbReference type="SMART" id="SM00248">
    <property type="entry name" value="ANK"/>
    <property type="match status" value="1"/>
</dbReference>
<dbReference type="PANTHER" id="PTHR24160:SF1">
    <property type="entry name" value="ANKYRIN REPEAT DOMAIN-CONTAINING PROTEIN 53"/>
    <property type="match status" value="1"/>
</dbReference>
<dbReference type="EMBL" id="JAINUF010000001">
    <property type="protein sequence ID" value="KAJ8382145.1"/>
    <property type="molecule type" value="Genomic_DNA"/>
</dbReference>
<dbReference type="GO" id="GO:0060236">
    <property type="term" value="P:regulation of mitotic spindle organization"/>
    <property type="evidence" value="ECO:0007669"/>
    <property type="project" value="TreeGrafter"/>
</dbReference>
<dbReference type="Pfam" id="PF12796">
    <property type="entry name" value="Ank_2"/>
    <property type="match status" value="1"/>
</dbReference>
<feature type="region of interest" description="Disordered" evidence="2">
    <location>
        <begin position="1"/>
        <end position="24"/>
    </location>
</feature>
<feature type="compositionally biased region" description="Low complexity" evidence="2">
    <location>
        <begin position="1"/>
        <end position="23"/>
    </location>
</feature>
<keyword evidence="4" id="KW-1185">Reference proteome</keyword>
<name>A0A9Q1GDF8_SYNKA</name>
<dbReference type="PROSITE" id="PS50297">
    <property type="entry name" value="ANK_REP_REGION"/>
    <property type="match status" value="1"/>
</dbReference>
<dbReference type="InterPro" id="IPR042335">
    <property type="entry name" value="ANKRD53"/>
</dbReference>
<gene>
    <name evidence="3" type="ORF">SKAU_G00029230</name>
</gene>
<reference evidence="3" key="1">
    <citation type="journal article" date="2023" name="Science">
        <title>Genome structures resolve the early diversification of teleost fishes.</title>
        <authorList>
            <person name="Parey E."/>
            <person name="Louis A."/>
            <person name="Montfort J."/>
            <person name="Bouchez O."/>
            <person name="Roques C."/>
            <person name="Iampietro C."/>
            <person name="Lluch J."/>
            <person name="Castinel A."/>
            <person name="Donnadieu C."/>
            <person name="Desvignes T."/>
            <person name="Floi Bucao C."/>
            <person name="Jouanno E."/>
            <person name="Wen M."/>
            <person name="Mejri S."/>
            <person name="Dirks R."/>
            <person name="Jansen H."/>
            <person name="Henkel C."/>
            <person name="Chen W.J."/>
            <person name="Zahm M."/>
            <person name="Cabau C."/>
            <person name="Klopp C."/>
            <person name="Thompson A.W."/>
            <person name="Robinson-Rechavi M."/>
            <person name="Braasch I."/>
            <person name="Lecointre G."/>
            <person name="Bobe J."/>
            <person name="Postlethwait J.H."/>
            <person name="Berthelot C."/>
            <person name="Roest Crollius H."/>
            <person name="Guiguen Y."/>
        </authorList>
    </citation>
    <scope>NUCLEOTIDE SEQUENCE</scope>
    <source>
        <strain evidence="3">WJC10195</strain>
    </source>
</reference>
<dbReference type="GO" id="GO:0007080">
    <property type="term" value="P:mitotic metaphase chromosome alignment"/>
    <property type="evidence" value="ECO:0007669"/>
    <property type="project" value="TreeGrafter"/>
</dbReference>
<dbReference type="PANTHER" id="PTHR24160">
    <property type="entry name" value="ANKYRIN REPEAT DOMAIN-CONTAINING PROTEIN 53"/>
    <property type="match status" value="1"/>
</dbReference>
<dbReference type="OrthoDB" id="10254927at2759"/>
<sequence length="212" mass="23661">MHNYSVQSHTSPVPSPTSVARPSGVRMRRVLQQAPPEGDIFQAAASGDRDWLLLSLRNVSCPKQTDKQGLSLLHVAAMHGHLGCLKLLLESCGAGGDVNGSCPPRPEAHTHGGAHTALDLARVWGHRAIARFLKDSMWQEENQRQVERHNELLKLRQTLVRIHQQMQDETKVARQAISEQRVEEWARLKGLPLPQPAPKKHPVPRLHPPLHC</sequence>
<dbReference type="SUPFAM" id="SSF48403">
    <property type="entry name" value="Ankyrin repeat"/>
    <property type="match status" value="1"/>
</dbReference>
<dbReference type="GO" id="GO:0000922">
    <property type="term" value="C:spindle pole"/>
    <property type="evidence" value="ECO:0007669"/>
    <property type="project" value="TreeGrafter"/>
</dbReference>
<dbReference type="Proteomes" id="UP001152622">
    <property type="component" value="Chromosome 1"/>
</dbReference>
<dbReference type="InterPro" id="IPR002110">
    <property type="entry name" value="Ankyrin_rpt"/>
</dbReference>
<dbReference type="Gene3D" id="1.25.40.20">
    <property type="entry name" value="Ankyrin repeat-containing domain"/>
    <property type="match status" value="1"/>
</dbReference>
<comment type="caution">
    <text evidence="3">The sequence shown here is derived from an EMBL/GenBank/DDBJ whole genome shotgun (WGS) entry which is preliminary data.</text>
</comment>
<organism evidence="3 4">
    <name type="scientific">Synaphobranchus kaupii</name>
    <name type="common">Kaup's arrowtooth eel</name>
    <dbReference type="NCBI Taxonomy" id="118154"/>
    <lineage>
        <taxon>Eukaryota</taxon>
        <taxon>Metazoa</taxon>
        <taxon>Chordata</taxon>
        <taxon>Craniata</taxon>
        <taxon>Vertebrata</taxon>
        <taxon>Euteleostomi</taxon>
        <taxon>Actinopterygii</taxon>
        <taxon>Neopterygii</taxon>
        <taxon>Teleostei</taxon>
        <taxon>Anguilliformes</taxon>
        <taxon>Synaphobranchidae</taxon>
        <taxon>Synaphobranchus</taxon>
    </lineage>
</organism>
<dbReference type="GO" id="GO:0031116">
    <property type="term" value="P:positive regulation of microtubule polymerization"/>
    <property type="evidence" value="ECO:0007669"/>
    <property type="project" value="TreeGrafter"/>
</dbReference>
<evidence type="ECO:0000313" key="4">
    <source>
        <dbReference type="Proteomes" id="UP001152622"/>
    </source>
</evidence>
<feature type="repeat" description="ANK" evidence="1">
    <location>
        <begin position="68"/>
        <end position="90"/>
    </location>
</feature>